<evidence type="ECO:0000313" key="2">
    <source>
        <dbReference type="EMBL" id="KAE9994867.1"/>
    </source>
</evidence>
<proteinExistence type="predicted"/>
<evidence type="ECO:0000256" key="1">
    <source>
        <dbReference type="SAM" id="MobiDB-lite"/>
    </source>
</evidence>
<protein>
    <submittedName>
        <fullName evidence="2">Uncharacterized protein</fullName>
    </submittedName>
</protein>
<gene>
    <name evidence="2" type="ORF">EG327_000081</name>
</gene>
<dbReference type="OrthoDB" id="10626471at2759"/>
<feature type="compositionally biased region" description="Polar residues" evidence="1">
    <location>
        <begin position="453"/>
        <end position="469"/>
    </location>
</feature>
<dbReference type="AlphaFoldDB" id="A0A8H3VWJ8"/>
<feature type="region of interest" description="Disordered" evidence="1">
    <location>
        <begin position="453"/>
        <end position="516"/>
    </location>
</feature>
<sequence>MNYNSSFERLNHTARSIQPPRPPPVPPLPTYLPHAFPRGNPTYAHRLIPTFPLSHSSPPLLGDKTVPTRVIHPESPGRRRLRSPEPSPSLQPGVGSIPLQESAPGSCNELPQQEGVFIGGETVELLKEMVELREKDVVKRIHIQNGLRDMKYKWQHAKRAQHDFMQASTAYMSTISNQAQDNDAQRGLRKAWHQLESMADIVKTRETWLETSQNNLMTLENKLFMKEDQFYGKFRWLSGDMDFSDDEITDNIVTVSASSSSSATTDPVARKYYDQVGQLHLLRERIFNLDSGHQRQKRNRDQRRRESRSLEISDKEFFQSYFTEKEKMIREYMLAKHEMEQLKEACNQGGVSVQSPSLPPFLDHLNRLGGHPHTGQLEDGLLKRHDSIDRESRTSQWVRQMQRTASSEILDYSLYDLKRVPIDLPSPLYASDLQEWTDQEAEDYLALPSYNQLQPSSLSDQSTTETNRPQKIPKEEPAMTSRGAESFRGDPPQRRYSAPSLPAHCRPPAFLSKTSLGSTKNIRATAPPISQGTADGIDNLNVCVANSQC</sequence>
<comment type="caution">
    <text evidence="2">The sequence shown here is derived from an EMBL/GenBank/DDBJ whole genome shotgun (WGS) entry which is preliminary data.</text>
</comment>
<keyword evidence="3" id="KW-1185">Reference proteome</keyword>
<evidence type="ECO:0000313" key="3">
    <source>
        <dbReference type="Proteomes" id="UP000490939"/>
    </source>
</evidence>
<dbReference type="EMBL" id="WNWR01000001">
    <property type="protein sequence ID" value="KAE9994867.1"/>
    <property type="molecule type" value="Genomic_DNA"/>
</dbReference>
<dbReference type="Proteomes" id="UP000490939">
    <property type="component" value="Unassembled WGS sequence"/>
</dbReference>
<reference evidence="2 3" key="1">
    <citation type="submission" date="2019-07" db="EMBL/GenBank/DDBJ databases">
        <title>Venturia inaequalis Genome Resource.</title>
        <authorList>
            <person name="Lichtner F.J."/>
        </authorList>
    </citation>
    <scope>NUCLEOTIDE SEQUENCE [LARGE SCALE GENOMIC DNA]</scope>
    <source>
        <strain evidence="2 3">DMI_063113</strain>
    </source>
</reference>
<organism evidence="2 3">
    <name type="scientific">Venturia inaequalis</name>
    <name type="common">Apple scab fungus</name>
    <dbReference type="NCBI Taxonomy" id="5025"/>
    <lineage>
        <taxon>Eukaryota</taxon>
        <taxon>Fungi</taxon>
        <taxon>Dikarya</taxon>
        <taxon>Ascomycota</taxon>
        <taxon>Pezizomycotina</taxon>
        <taxon>Dothideomycetes</taxon>
        <taxon>Pleosporomycetidae</taxon>
        <taxon>Venturiales</taxon>
        <taxon>Venturiaceae</taxon>
        <taxon>Venturia</taxon>
    </lineage>
</organism>
<feature type="region of interest" description="Disordered" evidence="1">
    <location>
        <begin position="52"/>
        <end position="108"/>
    </location>
</feature>
<name>A0A8H3VWJ8_VENIN</name>
<accession>A0A8H3VWJ8</accession>